<evidence type="ECO:0000256" key="5">
    <source>
        <dbReference type="SAM" id="MobiDB-lite"/>
    </source>
</evidence>
<feature type="compositionally biased region" description="Polar residues" evidence="5">
    <location>
        <begin position="638"/>
        <end position="651"/>
    </location>
</feature>
<keyword evidence="3" id="KW-0677">Repeat</keyword>
<gene>
    <name evidence="6" type="ORF">N7G274_008707</name>
</gene>
<protein>
    <recommendedName>
        <fullName evidence="8">DUF1740-domain-containing protein</fullName>
    </recommendedName>
</protein>
<organism evidence="6 7">
    <name type="scientific">Stereocaulon virgatum</name>
    <dbReference type="NCBI Taxonomy" id="373712"/>
    <lineage>
        <taxon>Eukaryota</taxon>
        <taxon>Fungi</taxon>
        <taxon>Dikarya</taxon>
        <taxon>Ascomycota</taxon>
        <taxon>Pezizomycotina</taxon>
        <taxon>Lecanoromycetes</taxon>
        <taxon>OSLEUM clade</taxon>
        <taxon>Lecanoromycetidae</taxon>
        <taxon>Lecanorales</taxon>
        <taxon>Lecanorineae</taxon>
        <taxon>Stereocaulaceae</taxon>
        <taxon>Stereocaulon</taxon>
    </lineage>
</organism>
<comment type="caution">
    <text evidence="6">The sequence shown here is derived from an EMBL/GenBank/DDBJ whole genome shotgun (WGS) entry which is preliminary data.</text>
</comment>
<evidence type="ECO:0000313" key="7">
    <source>
        <dbReference type="Proteomes" id="UP001590950"/>
    </source>
</evidence>
<accession>A0ABR4A1M2</accession>
<dbReference type="InterPro" id="IPR011990">
    <property type="entry name" value="TPR-like_helical_dom_sf"/>
</dbReference>
<dbReference type="PANTHER" id="PTHR13471">
    <property type="entry name" value="TETRATRICOPEPTIDE-LIKE HELICAL"/>
    <property type="match status" value="1"/>
</dbReference>
<evidence type="ECO:0000313" key="6">
    <source>
        <dbReference type="EMBL" id="KAL2038659.1"/>
    </source>
</evidence>
<dbReference type="EMBL" id="JBEFKJ010000031">
    <property type="protein sequence ID" value="KAL2038659.1"/>
    <property type="molecule type" value="Genomic_DNA"/>
</dbReference>
<reference evidence="6 7" key="1">
    <citation type="submission" date="2024-09" db="EMBL/GenBank/DDBJ databases">
        <title>Rethinking Asexuality: The Enigmatic Case of Functional Sexual Genes in Lepraria (Stereocaulaceae).</title>
        <authorList>
            <person name="Doellman M."/>
            <person name="Sun Y."/>
            <person name="Barcenas-Pena A."/>
            <person name="Lumbsch H.T."/>
            <person name="Grewe F."/>
        </authorList>
    </citation>
    <scope>NUCLEOTIDE SEQUENCE [LARGE SCALE GENOMIC DNA]</scope>
    <source>
        <strain evidence="6 7">Mercado 3170</strain>
    </source>
</reference>
<feature type="compositionally biased region" description="Basic and acidic residues" evidence="5">
    <location>
        <begin position="44"/>
        <end position="54"/>
    </location>
</feature>
<dbReference type="Pfam" id="PF08424">
    <property type="entry name" value="NRDE-2"/>
    <property type="match status" value="1"/>
</dbReference>
<comment type="subcellular location">
    <subcellularLocation>
        <location evidence="1">Nucleus</location>
    </subcellularLocation>
</comment>
<keyword evidence="4" id="KW-0539">Nucleus</keyword>
<feature type="region of interest" description="Disordered" evidence="5">
    <location>
        <begin position="195"/>
        <end position="221"/>
    </location>
</feature>
<name>A0ABR4A1M2_9LECA</name>
<proteinExistence type="inferred from homology"/>
<dbReference type="InterPro" id="IPR003107">
    <property type="entry name" value="HAT"/>
</dbReference>
<evidence type="ECO:0008006" key="8">
    <source>
        <dbReference type="Google" id="ProtNLM"/>
    </source>
</evidence>
<dbReference type="Gene3D" id="1.25.40.10">
    <property type="entry name" value="Tetratricopeptide repeat domain"/>
    <property type="match status" value="1"/>
</dbReference>
<dbReference type="SMART" id="SM00386">
    <property type="entry name" value="HAT"/>
    <property type="match status" value="3"/>
</dbReference>
<feature type="region of interest" description="Disordered" evidence="5">
    <location>
        <begin position="633"/>
        <end position="652"/>
    </location>
</feature>
<comment type="similarity">
    <text evidence="2">Belongs to the NRDE2 family.</text>
</comment>
<dbReference type="Proteomes" id="UP001590950">
    <property type="component" value="Unassembled WGS sequence"/>
</dbReference>
<feature type="region of interest" description="Disordered" evidence="5">
    <location>
        <begin position="24"/>
        <end position="54"/>
    </location>
</feature>
<sequence length="1107" mass="125918">MSAEAARDGSRAIPKFASFRPKNVLNDRADSIEPAGNTTSPHSPLHERRKVDDHCRSRYGQRARTHGDEFASLEFSDVVHETREYSQGSFIVDRAGDTNNLAFGGIHQYAIPSYHRVGGGNVLGSPREHRIDKSVSNDKGLILSKDVRHLQGRIDRRSLWKGTGRKLLQELRIKPYQTPDNDDIADFVALSANRRTRRRRGDDGSSSDVSLSSGDDDKHYRSVVGKARSNEEPADQDLIYDVDQLSSDDWEQSRSSTFDEAVQSRRTELLKRVDSDPANCDAWLDLIDQQDHIVGMKPSKRIKITDAERRSNAEVKLSIYEKAMGKVSSPEGRETLLLGMMEEAIKVWSGERLLSQWGSILSDNPGSLKLWTRFLDFKQTAFTSFRYDDVQNVYLSCLSMLHQARQTIGKTITEMEKAHEIQVYMILRMTLFMRESGFSELATAAWQALLEYQFFRPTQLQGHEHEHGRPLYETRMSMFEEFWDSEVPRLGEEKSEGWASFCLKQGDPPQPSNESAIIMKDGQDIWGSWFASEHRQGLLARKPARTIDEVEENDPYRVILFSDIRPFLSDSPSGKNLDVLLDAFLVFCGLPPNETESRDNSSRIWTGNGFLRNEALSESNRLPQLWRVQAPRPRKSTLEVNSTQNESLGDNSHSKDAFGFPLPNCRLSSGVLFAATGTWFSPFDAWQGSGNQDSPEMTWIIRALKTLAFSGVGGDSFAEFFIALELRLSPDGVRKTSRTLLKKQPANLRLYNAYALVEYRLSNMSKGEDVIITSINMAKTLESPQEESMLLWRTWVWELMNAGNAQDALQRLMEFANDNIQTTLLKTHQPEDQGRKPALLLRTENALTATRDHMLSLHKYKHASLAIECLILLNYLKSSSLPLATSTFKSNLALLPPTSPTTETLHQSFAQLLYHHTTHTRLFKPSEIRSLLAESIAQYPTNTIFLSLYAWNEARFRIDDRVRSIINDVVLSNNNINSTSHTSRNEKRDNVTSHFFAIHTELHRSLTFGSNNQTIRSTFERAITSSTGAHCASLYKLYFLFEHSRGEIAKAKAVFWRGVRACPWVKDMYLLAFEYLREEMDDGDLRGVYELMEEKGIRIHVAFEDEG</sequence>
<dbReference type="PANTHER" id="PTHR13471:SF0">
    <property type="entry name" value="NUCLEAR EXOSOME REGULATOR NRDE2"/>
    <property type="match status" value="1"/>
</dbReference>
<evidence type="ECO:0000256" key="2">
    <source>
        <dbReference type="ARBA" id="ARBA00009265"/>
    </source>
</evidence>
<evidence type="ECO:0000256" key="4">
    <source>
        <dbReference type="ARBA" id="ARBA00023242"/>
    </source>
</evidence>
<feature type="compositionally biased region" description="Low complexity" evidence="5">
    <location>
        <begin position="204"/>
        <end position="213"/>
    </location>
</feature>
<dbReference type="InterPro" id="IPR013633">
    <property type="entry name" value="NRDE-2"/>
</dbReference>
<keyword evidence="7" id="KW-1185">Reference proteome</keyword>
<evidence type="ECO:0000256" key="1">
    <source>
        <dbReference type="ARBA" id="ARBA00004123"/>
    </source>
</evidence>
<evidence type="ECO:0000256" key="3">
    <source>
        <dbReference type="ARBA" id="ARBA00022737"/>
    </source>
</evidence>